<name>A0A1H2RXY1_9RHOB</name>
<feature type="region of interest" description="Disordered" evidence="1">
    <location>
        <begin position="59"/>
        <end position="93"/>
    </location>
</feature>
<gene>
    <name evidence="4" type="ORF">SAMN04488041_101648</name>
</gene>
<sequence>MQHDLQSNRSQRSATRRHLPAGLVLLLGFALSVLWFGWQGLIIIGFVAPPLLYLASDSWRSTPSGPSHPRPLDRTATARPSGGTDPTPREPMQHARTLFQPQISTHSGMITGFSAVPACNTSMNTDMAAPLSASEIAEDETPFSHFSNLTHALHRAKTLQRTSHFPLIITCSLSTEQVDDVQLAAKLEWELDRLDVKPATLRLALPQHLCQHTPSHPLISTCRDLRTLGCGIALYGFGSGPHCVEIIQKCGVDLAIIDPSLTNDVDKHPNRRRILSAVVAMAHDLGVETLACDIRTAGEHSLLSQLGCDHVQGDGIAPPMQIHEATTWMHTHSQKLTRLPSVVGGIR</sequence>
<dbReference type="SMART" id="SM00052">
    <property type="entry name" value="EAL"/>
    <property type="match status" value="1"/>
</dbReference>
<dbReference type="Pfam" id="PF00563">
    <property type="entry name" value="EAL"/>
    <property type="match status" value="1"/>
</dbReference>
<evidence type="ECO:0000259" key="3">
    <source>
        <dbReference type="PROSITE" id="PS50883"/>
    </source>
</evidence>
<dbReference type="STRING" id="60137.SAMN04488041_101648"/>
<feature type="transmembrane region" description="Helical" evidence="2">
    <location>
        <begin position="21"/>
        <end position="48"/>
    </location>
</feature>
<dbReference type="InterPro" id="IPR001633">
    <property type="entry name" value="EAL_dom"/>
</dbReference>
<dbReference type="RefSeq" id="WP_244268821.1">
    <property type="nucleotide sequence ID" value="NZ_FNNB01000001.1"/>
</dbReference>
<evidence type="ECO:0000313" key="5">
    <source>
        <dbReference type="Proteomes" id="UP000183076"/>
    </source>
</evidence>
<protein>
    <submittedName>
        <fullName evidence="4">EAL domain, c-di-GMP-specific phosphodiesterase class I (Or its enzymatically inactive variant)</fullName>
    </submittedName>
</protein>
<dbReference type="Proteomes" id="UP000183076">
    <property type="component" value="Unassembled WGS sequence"/>
</dbReference>
<dbReference type="Gene3D" id="3.20.20.450">
    <property type="entry name" value="EAL domain"/>
    <property type="match status" value="1"/>
</dbReference>
<feature type="domain" description="EAL" evidence="3">
    <location>
        <begin position="77"/>
        <end position="333"/>
    </location>
</feature>
<keyword evidence="2" id="KW-0812">Transmembrane</keyword>
<dbReference type="PROSITE" id="PS50883">
    <property type="entry name" value="EAL"/>
    <property type="match status" value="1"/>
</dbReference>
<keyword evidence="2" id="KW-1133">Transmembrane helix</keyword>
<dbReference type="SUPFAM" id="SSF141868">
    <property type="entry name" value="EAL domain-like"/>
    <property type="match status" value="1"/>
</dbReference>
<evidence type="ECO:0000313" key="4">
    <source>
        <dbReference type="EMBL" id="SDW24342.1"/>
    </source>
</evidence>
<dbReference type="GO" id="GO:0071111">
    <property type="term" value="F:cyclic-guanylate-specific phosphodiesterase activity"/>
    <property type="evidence" value="ECO:0007669"/>
    <property type="project" value="InterPro"/>
</dbReference>
<dbReference type="PANTHER" id="PTHR33121">
    <property type="entry name" value="CYCLIC DI-GMP PHOSPHODIESTERASE PDEF"/>
    <property type="match status" value="1"/>
</dbReference>
<dbReference type="AlphaFoldDB" id="A0A1H2RXY1"/>
<dbReference type="EMBL" id="FNNB01000001">
    <property type="protein sequence ID" value="SDW24342.1"/>
    <property type="molecule type" value="Genomic_DNA"/>
</dbReference>
<proteinExistence type="predicted"/>
<keyword evidence="2" id="KW-0472">Membrane</keyword>
<evidence type="ECO:0000256" key="2">
    <source>
        <dbReference type="SAM" id="Phobius"/>
    </source>
</evidence>
<dbReference type="InterPro" id="IPR050706">
    <property type="entry name" value="Cyclic-di-GMP_PDE-like"/>
</dbReference>
<evidence type="ECO:0000256" key="1">
    <source>
        <dbReference type="SAM" id="MobiDB-lite"/>
    </source>
</evidence>
<dbReference type="InterPro" id="IPR035919">
    <property type="entry name" value="EAL_sf"/>
</dbReference>
<organism evidence="4 5">
    <name type="scientific">Sulfitobacter pontiacus</name>
    <dbReference type="NCBI Taxonomy" id="60137"/>
    <lineage>
        <taxon>Bacteria</taxon>
        <taxon>Pseudomonadati</taxon>
        <taxon>Pseudomonadota</taxon>
        <taxon>Alphaproteobacteria</taxon>
        <taxon>Rhodobacterales</taxon>
        <taxon>Roseobacteraceae</taxon>
        <taxon>Sulfitobacter</taxon>
    </lineage>
</organism>
<dbReference type="PANTHER" id="PTHR33121:SF70">
    <property type="entry name" value="SIGNALING PROTEIN YKOW"/>
    <property type="match status" value="1"/>
</dbReference>
<dbReference type="CDD" id="cd01948">
    <property type="entry name" value="EAL"/>
    <property type="match status" value="1"/>
</dbReference>
<accession>A0A1H2RXY1</accession>
<reference evidence="5" key="1">
    <citation type="submission" date="2016-10" db="EMBL/GenBank/DDBJ databases">
        <authorList>
            <person name="Varghese N."/>
            <person name="Submissions S."/>
        </authorList>
    </citation>
    <scope>NUCLEOTIDE SEQUENCE [LARGE SCALE GENOMIC DNA]</scope>
    <source>
        <strain evidence="5">DSM 10014</strain>
    </source>
</reference>